<dbReference type="InterPro" id="IPR033121">
    <property type="entry name" value="PEPTIDASE_A1"/>
</dbReference>
<feature type="signal peptide" evidence="1">
    <location>
        <begin position="1"/>
        <end position="18"/>
    </location>
</feature>
<dbReference type="Proteomes" id="UP001201812">
    <property type="component" value="Unassembled WGS sequence"/>
</dbReference>
<organism evidence="3 4">
    <name type="scientific">Ditylenchus destructor</name>
    <dbReference type="NCBI Taxonomy" id="166010"/>
    <lineage>
        <taxon>Eukaryota</taxon>
        <taxon>Metazoa</taxon>
        <taxon>Ecdysozoa</taxon>
        <taxon>Nematoda</taxon>
        <taxon>Chromadorea</taxon>
        <taxon>Rhabditida</taxon>
        <taxon>Tylenchina</taxon>
        <taxon>Tylenchomorpha</taxon>
        <taxon>Sphaerularioidea</taxon>
        <taxon>Anguinidae</taxon>
        <taxon>Anguininae</taxon>
        <taxon>Ditylenchus</taxon>
    </lineage>
</organism>
<protein>
    <recommendedName>
        <fullName evidence="2">Peptidase A1 domain-containing protein</fullName>
    </recommendedName>
</protein>
<proteinExistence type="predicted"/>
<gene>
    <name evidence="3" type="ORF">DdX_02578</name>
</gene>
<evidence type="ECO:0000259" key="2">
    <source>
        <dbReference type="Pfam" id="PF00026"/>
    </source>
</evidence>
<evidence type="ECO:0000313" key="3">
    <source>
        <dbReference type="EMBL" id="KAI1725892.1"/>
    </source>
</evidence>
<dbReference type="InterPro" id="IPR021109">
    <property type="entry name" value="Peptidase_aspartic_dom_sf"/>
</dbReference>
<feature type="chain" id="PRO_5041909413" description="Peptidase A1 domain-containing protein" evidence="1">
    <location>
        <begin position="19"/>
        <end position="233"/>
    </location>
</feature>
<dbReference type="EMBL" id="JAKKPZ010000002">
    <property type="protein sequence ID" value="KAI1725892.1"/>
    <property type="molecule type" value="Genomic_DNA"/>
</dbReference>
<dbReference type="AlphaFoldDB" id="A0AAD4NEI2"/>
<comment type="caution">
    <text evidence="3">The sequence shown here is derived from an EMBL/GenBank/DDBJ whole genome shotgun (WGS) entry which is preliminary data.</text>
</comment>
<keyword evidence="4" id="KW-1185">Reference proteome</keyword>
<keyword evidence="1" id="KW-0732">Signal</keyword>
<dbReference type="Pfam" id="PF00026">
    <property type="entry name" value="Asp"/>
    <property type="match status" value="1"/>
</dbReference>
<evidence type="ECO:0000256" key="1">
    <source>
        <dbReference type="SAM" id="SignalP"/>
    </source>
</evidence>
<accession>A0AAD4NEI2</accession>
<dbReference type="SUPFAM" id="SSF50630">
    <property type="entry name" value="Acid proteases"/>
    <property type="match status" value="1"/>
</dbReference>
<reference evidence="3" key="1">
    <citation type="submission" date="2022-01" db="EMBL/GenBank/DDBJ databases">
        <title>Genome Sequence Resource for Two Populations of Ditylenchus destructor, the Migratory Endoparasitic Phytonematode.</title>
        <authorList>
            <person name="Zhang H."/>
            <person name="Lin R."/>
            <person name="Xie B."/>
        </authorList>
    </citation>
    <scope>NUCLEOTIDE SEQUENCE</scope>
    <source>
        <strain evidence="3">BazhouSP</strain>
    </source>
</reference>
<sequence length="233" mass="25970">MLTTFLCAVFCFAVLANAQFLPHNANDGLHSQVARKLHLLRQASMAGQQMARKDVPESPSRVRVLAQSSTSLSGRGIYNTGANMYDNPRIRVRSARTTVNGTTLKFESFNSSVMIIDSWMSLMMPQSYANLFLNASSAYKRSDNDYRYLVNCSDVNKIPSVIFETVNTAAGNAVDVELNGHDYIAYDEYLKSCVANVDSYPDPDTTDVYYDPNSEWPSIQLPRSFTINHCFAG</sequence>
<name>A0AAD4NEI2_9BILA</name>
<feature type="domain" description="Peptidase A1" evidence="2">
    <location>
        <begin position="92"/>
        <end position="199"/>
    </location>
</feature>
<dbReference type="Gene3D" id="2.40.70.10">
    <property type="entry name" value="Acid Proteases"/>
    <property type="match status" value="1"/>
</dbReference>
<evidence type="ECO:0000313" key="4">
    <source>
        <dbReference type="Proteomes" id="UP001201812"/>
    </source>
</evidence>